<dbReference type="InterPro" id="IPR037401">
    <property type="entry name" value="SnoaL-like"/>
</dbReference>
<organism evidence="2 3">
    <name type="scientific">Phnomibacter ginsenosidimutans</name>
    <dbReference type="NCBI Taxonomy" id="2676868"/>
    <lineage>
        <taxon>Bacteria</taxon>
        <taxon>Pseudomonadati</taxon>
        <taxon>Bacteroidota</taxon>
        <taxon>Chitinophagia</taxon>
        <taxon>Chitinophagales</taxon>
        <taxon>Chitinophagaceae</taxon>
        <taxon>Phnomibacter</taxon>
    </lineage>
</organism>
<dbReference type="EMBL" id="CP046566">
    <property type="protein sequence ID" value="QGW30070.1"/>
    <property type="molecule type" value="Genomic_DNA"/>
</dbReference>
<dbReference type="Gene3D" id="3.10.450.50">
    <property type="match status" value="1"/>
</dbReference>
<dbReference type="InterPro" id="IPR032710">
    <property type="entry name" value="NTF2-like_dom_sf"/>
</dbReference>
<sequence length="128" mass="14140">MCLLLMAGNAFAQTTPSLPAQLAQQQLDAYNKRDINAFLQPYADTVAVYMFPNKLLYKGKETMRQEYTGMFAQTPDLHCTLVNRIVQGNTVIDQESVVFKKGVPPLAAIAIYTISGDKIVAVHFIAAE</sequence>
<dbReference type="Proteomes" id="UP000426027">
    <property type="component" value="Chromosome"/>
</dbReference>
<evidence type="ECO:0000313" key="3">
    <source>
        <dbReference type="Proteomes" id="UP000426027"/>
    </source>
</evidence>
<keyword evidence="3" id="KW-1185">Reference proteome</keyword>
<keyword evidence="2" id="KW-0413">Isomerase</keyword>
<dbReference type="PIRSF" id="PIRSF030561">
    <property type="entry name" value="UCP030561"/>
    <property type="match status" value="1"/>
</dbReference>
<proteinExistence type="predicted"/>
<evidence type="ECO:0000259" key="1">
    <source>
        <dbReference type="Pfam" id="PF12680"/>
    </source>
</evidence>
<protein>
    <submittedName>
        <fullName evidence="2">Steroid delta-isomerase</fullName>
    </submittedName>
</protein>
<accession>A0A6I6GHX7</accession>
<gene>
    <name evidence="2" type="ORF">GLV81_13385</name>
</gene>
<dbReference type="Pfam" id="PF12680">
    <property type="entry name" value="SnoaL_2"/>
    <property type="match status" value="1"/>
</dbReference>
<dbReference type="KEGG" id="fls:GLV81_13385"/>
<dbReference type="AlphaFoldDB" id="A0A6I6GHX7"/>
<dbReference type="InterPro" id="IPR008317">
    <property type="entry name" value="UCP030561"/>
</dbReference>
<name>A0A6I6GHX7_9BACT</name>
<dbReference type="GO" id="GO:0016853">
    <property type="term" value="F:isomerase activity"/>
    <property type="evidence" value="ECO:0007669"/>
    <property type="project" value="UniProtKB-KW"/>
</dbReference>
<reference evidence="2 3" key="1">
    <citation type="submission" date="2019-11" db="EMBL/GenBank/DDBJ databases">
        <authorList>
            <person name="Im W.T."/>
        </authorList>
    </citation>
    <scope>NUCLEOTIDE SEQUENCE [LARGE SCALE GENOMIC DNA]</scope>
    <source>
        <strain evidence="2 3">SB-02</strain>
    </source>
</reference>
<evidence type="ECO:0000313" key="2">
    <source>
        <dbReference type="EMBL" id="QGW30070.1"/>
    </source>
</evidence>
<dbReference type="SUPFAM" id="SSF54427">
    <property type="entry name" value="NTF2-like"/>
    <property type="match status" value="1"/>
</dbReference>
<feature type="domain" description="SnoaL-like" evidence="1">
    <location>
        <begin position="24"/>
        <end position="121"/>
    </location>
</feature>